<feature type="region of interest" description="Disordered" evidence="1">
    <location>
        <begin position="1"/>
        <end position="30"/>
    </location>
</feature>
<gene>
    <name evidence="2" type="ORF">EDB92DRAFT_2092527</name>
</gene>
<sequence>MSSREQPSRLNFTKTRGRGGRLRPDNGNRFYLHGSRGRGGGFASRPAHDLPLEPDLKEGLDTTTIIQKIPAPPCPKAPEYFPIDNVKYVASYNWVEAEKPTMVVPGSPAIWTERTVPFTLEPDAGSVYVDQNTARLSQYPMLPLFTAADAIHDQDAAPVDWPSMDVVTDRNGLRKFLRWLDPSPGRAVRDFRIDVQLVGTKTLVLSRWESPTPEVNNGRSFGHAFEAAMTCAAPDCPSSGHQRVITYDMSNMKMIVRFGVDACLPSPDSGVATTSTDDSDLTDALNRVNIQQTSAPTTTSPTINIVRAGTQVPQDALVEVVSRSVYYLDQLDWNELYPQLALSQTPALRMGVHERGEFKELREWQLEGAGTRVATRQSGTQRGADVQDLSAQHRETAVQIVRLARLLQDVQKLAIARGPGPAGGFSLVCEGGKLHVYARKMDEGGDGKSLTGSCLPPEVVARFETRTDQDLDA</sequence>
<dbReference type="PANTHER" id="PTHR35179:SF2">
    <property type="entry name" value="START DOMAIN-CONTAINING PROTEIN"/>
    <property type="match status" value="1"/>
</dbReference>
<evidence type="ECO:0000256" key="1">
    <source>
        <dbReference type="SAM" id="MobiDB-lite"/>
    </source>
</evidence>
<accession>A0AAD4LAJ4</accession>
<evidence type="ECO:0008006" key="4">
    <source>
        <dbReference type="Google" id="ProtNLM"/>
    </source>
</evidence>
<keyword evidence="3" id="KW-1185">Reference proteome</keyword>
<evidence type="ECO:0000313" key="2">
    <source>
        <dbReference type="EMBL" id="KAH8983907.1"/>
    </source>
</evidence>
<dbReference type="EMBL" id="JAKELL010000082">
    <property type="protein sequence ID" value="KAH8983907.1"/>
    <property type="molecule type" value="Genomic_DNA"/>
</dbReference>
<dbReference type="AlphaFoldDB" id="A0AAD4LAJ4"/>
<evidence type="ECO:0000313" key="3">
    <source>
        <dbReference type="Proteomes" id="UP001201163"/>
    </source>
</evidence>
<organism evidence="2 3">
    <name type="scientific">Lactarius akahatsu</name>
    <dbReference type="NCBI Taxonomy" id="416441"/>
    <lineage>
        <taxon>Eukaryota</taxon>
        <taxon>Fungi</taxon>
        <taxon>Dikarya</taxon>
        <taxon>Basidiomycota</taxon>
        <taxon>Agaricomycotina</taxon>
        <taxon>Agaricomycetes</taxon>
        <taxon>Russulales</taxon>
        <taxon>Russulaceae</taxon>
        <taxon>Lactarius</taxon>
    </lineage>
</organism>
<reference evidence="2" key="1">
    <citation type="submission" date="2022-01" db="EMBL/GenBank/DDBJ databases">
        <title>Comparative genomics reveals a dynamic genome evolution in the ectomycorrhizal milk-cap (Lactarius) mushrooms.</title>
        <authorList>
            <consortium name="DOE Joint Genome Institute"/>
            <person name="Lebreton A."/>
            <person name="Tang N."/>
            <person name="Kuo A."/>
            <person name="LaButti K."/>
            <person name="Drula E."/>
            <person name="Barry K."/>
            <person name="Clum A."/>
            <person name="Lipzen A."/>
            <person name="Mousain D."/>
            <person name="Ng V."/>
            <person name="Wang R."/>
            <person name="Wang X."/>
            <person name="Dai Y."/>
            <person name="Henrissat B."/>
            <person name="Grigoriev I.V."/>
            <person name="Guerin-Laguette A."/>
            <person name="Yu F."/>
            <person name="Martin F.M."/>
        </authorList>
    </citation>
    <scope>NUCLEOTIDE SEQUENCE</scope>
    <source>
        <strain evidence="2">QP</strain>
    </source>
</reference>
<proteinExistence type="predicted"/>
<dbReference type="PANTHER" id="PTHR35179">
    <property type="entry name" value="PROTEIN CBG02620"/>
    <property type="match status" value="1"/>
</dbReference>
<protein>
    <recommendedName>
        <fullName evidence="4">Geranylgeranyl pyrophosphate synthetase</fullName>
    </recommendedName>
</protein>
<name>A0AAD4LAJ4_9AGAM</name>
<dbReference type="Proteomes" id="UP001201163">
    <property type="component" value="Unassembled WGS sequence"/>
</dbReference>
<comment type="caution">
    <text evidence="2">The sequence shown here is derived from an EMBL/GenBank/DDBJ whole genome shotgun (WGS) entry which is preliminary data.</text>
</comment>
<feature type="compositionally biased region" description="Polar residues" evidence="1">
    <location>
        <begin position="1"/>
        <end position="14"/>
    </location>
</feature>